<name>A0A0P0R8Q3_9BURK</name>
<dbReference type="AlphaFoldDB" id="A0A0P0R8Q3"/>
<protein>
    <submittedName>
        <fullName evidence="1">Uncharacterized protein</fullName>
    </submittedName>
</protein>
<dbReference type="EMBL" id="CP012746">
    <property type="protein sequence ID" value="ALL64722.1"/>
    <property type="molecule type" value="Genomic_DNA"/>
</dbReference>
<dbReference type="KEGG" id="bcai:K788_0002236"/>
<evidence type="ECO:0000313" key="1">
    <source>
        <dbReference type="EMBL" id="ALL64722.1"/>
    </source>
</evidence>
<evidence type="ECO:0000313" key="2">
    <source>
        <dbReference type="Proteomes" id="UP000019146"/>
    </source>
</evidence>
<organism evidence="1 2">
    <name type="scientific">Paraburkholderia caribensis MBA4</name>
    <dbReference type="NCBI Taxonomy" id="1323664"/>
    <lineage>
        <taxon>Bacteria</taxon>
        <taxon>Pseudomonadati</taxon>
        <taxon>Pseudomonadota</taxon>
        <taxon>Betaproteobacteria</taxon>
        <taxon>Burkholderiales</taxon>
        <taxon>Burkholderiaceae</taxon>
        <taxon>Paraburkholderia</taxon>
    </lineage>
</organism>
<reference evidence="1 2" key="1">
    <citation type="journal article" date="2014" name="Genome Announc.">
        <title>Draft Genome Sequence of the Haloacid-Degrading Burkholderia caribensis Strain MBA4.</title>
        <authorList>
            <person name="Pan Y."/>
            <person name="Kong K.F."/>
            <person name="Tsang J.S."/>
        </authorList>
    </citation>
    <scope>NUCLEOTIDE SEQUENCE [LARGE SCALE GENOMIC DNA]</scope>
    <source>
        <strain evidence="1 2">MBA4</strain>
    </source>
</reference>
<accession>A0A0P0R8Q3</accession>
<sequence>MGTVVNCLVDRPHTVLKALDMRAPENRAPECIGLRDGLSTPAFFVQTSDDTPHHNKAGSVT</sequence>
<dbReference type="Proteomes" id="UP000019146">
    <property type="component" value="Chromosome 1"/>
</dbReference>
<gene>
    <name evidence="1" type="ORF">K788_0002236</name>
</gene>
<proteinExistence type="predicted"/>